<evidence type="ECO:0008006" key="3">
    <source>
        <dbReference type="Google" id="ProtNLM"/>
    </source>
</evidence>
<dbReference type="EMBL" id="BLLF01000593">
    <property type="protein sequence ID" value="GFH13272.1"/>
    <property type="molecule type" value="Genomic_DNA"/>
</dbReference>
<proteinExistence type="predicted"/>
<keyword evidence="2" id="KW-1185">Reference proteome</keyword>
<reference evidence="1 2" key="1">
    <citation type="submission" date="2020-02" db="EMBL/GenBank/DDBJ databases">
        <title>Draft genome sequence of Haematococcus lacustris strain NIES-144.</title>
        <authorList>
            <person name="Morimoto D."/>
            <person name="Nakagawa S."/>
            <person name="Yoshida T."/>
            <person name="Sawayama S."/>
        </authorList>
    </citation>
    <scope>NUCLEOTIDE SEQUENCE [LARGE SCALE GENOMIC DNA]</scope>
    <source>
        <strain evidence="1 2">NIES-144</strain>
    </source>
</reference>
<comment type="caution">
    <text evidence="1">The sequence shown here is derived from an EMBL/GenBank/DDBJ whole genome shotgun (WGS) entry which is preliminary data.</text>
</comment>
<dbReference type="InterPro" id="IPR016197">
    <property type="entry name" value="Chromo-like_dom_sf"/>
</dbReference>
<dbReference type="Proteomes" id="UP000485058">
    <property type="component" value="Unassembled WGS sequence"/>
</dbReference>
<organism evidence="1 2">
    <name type="scientific">Haematococcus lacustris</name>
    <name type="common">Green alga</name>
    <name type="synonym">Haematococcus pluvialis</name>
    <dbReference type="NCBI Taxonomy" id="44745"/>
    <lineage>
        <taxon>Eukaryota</taxon>
        <taxon>Viridiplantae</taxon>
        <taxon>Chlorophyta</taxon>
        <taxon>core chlorophytes</taxon>
        <taxon>Chlorophyceae</taxon>
        <taxon>CS clade</taxon>
        <taxon>Chlamydomonadales</taxon>
        <taxon>Haematococcaceae</taxon>
        <taxon>Haematococcus</taxon>
    </lineage>
</organism>
<dbReference type="AlphaFoldDB" id="A0A699ZCQ9"/>
<protein>
    <recommendedName>
        <fullName evidence="3">Chromo domain-containing protein</fullName>
    </recommendedName>
</protein>
<dbReference type="SUPFAM" id="SSF54160">
    <property type="entry name" value="Chromo domain-like"/>
    <property type="match status" value="1"/>
</dbReference>
<gene>
    <name evidence="1" type="ORF">HaLaN_09122</name>
</gene>
<name>A0A699ZCQ9_HAELA</name>
<evidence type="ECO:0000313" key="1">
    <source>
        <dbReference type="EMBL" id="GFH13272.1"/>
    </source>
</evidence>
<sequence length="164" mass="19198">MAGSRRLRGRSRAKLVQSENDLVQLRDVTGREPWNDVEKNDNEDVCIVYYIRDYRVVGADEFFLVSWYGYTWREDLWVMRENLSAEPHTFAWVLPLPANILQQRQQWLSELENGAEEAEELDKEEQVGREHLAQQAAVCVAYHASKGRTREAYDQWALLQALRA</sequence>
<accession>A0A699ZCQ9</accession>
<evidence type="ECO:0000313" key="2">
    <source>
        <dbReference type="Proteomes" id="UP000485058"/>
    </source>
</evidence>